<organism evidence="3 4">
    <name type="scientific">Iningainema tapete BLCC-T55</name>
    <dbReference type="NCBI Taxonomy" id="2748662"/>
    <lineage>
        <taxon>Bacteria</taxon>
        <taxon>Bacillati</taxon>
        <taxon>Cyanobacteriota</taxon>
        <taxon>Cyanophyceae</taxon>
        <taxon>Nostocales</taxon>
        <taxon>Scytonemataceae</taxon>
        <taxon>Iningainema tapete</taxon>
    </lineage>
</organism>
<keyword evidence="2" id="KW-0732">Signal</keyword>
<evidence type="ECO:0000256" key="1">
    <source>
        <dbReference type="SAM" id="MobiDB-lite"/>
    </source>
</evidence>
<comment type="caution">
    <text evidence="3">The sequence shown here is derived from an EMBL/GenBank/DDBJ whole genome shotgun (WGS) entry which is preliminary data.</text>
</comment>
<dbReference type="Proteomes" id="UP000629098">
    <property type="component" value="Unassembled WGS sequence"/>
</dbReference>
<dbReference type="EMBL" id="JACXAE010000013">
    <property type="protein sequence ID" value="MBD2771231.1"/>
    <property type="molecule type" value="Genomic_DNA"/>
</dbReference>
<sequence>MKKVSGYALAIAVLSAISTTPAQAVSLVQDTTNDEQITATNTTNEEFNLEGSILQEAQSEIAEIDRASTVTEVTNDGTNFYIYRSSNSSDVPPELFAGSYNDRQTTPRRRKVPEPSLAIGLIAAACLAAVRLRHN</sequence>
<feature type="region of interest" description="Disordered" evidence="1">
    <location>
        <begin position="93"/>
        <end position="112"/>
    </location>
</feature>
<evidence type="ECO:0000313" key="3">
    <source>
        <dbReference type="EMBL" id="MBD2771231.1"/>
    </source>
</evidence>
<feature type="chain" id="PRO_5035300621" description="PEP-CTERM sorting domain-containing protein" evidence="2">
    <location>
        <begin position="25"/>
        <end position="135"/>
    </location>
</feature>
<dbReference type="AlphaFoldDB" id="A0A8J6XIB2"/>
<proteinExistence type="predicted"/>
<evidence type="ECO:0000256" key="2">
    <source>
        <dbReference type="SAM" id="SignalP"/>
    </source>
</evidence>
<dbReference type="RefSeq" id="WP_190825519.1">
    <property type="nucleotide sequence ID" value="NZ_CAWPPI010000013.1"/>
</dbReference>
<evidence type="ECO:0008006" key="5">
    <source>
        <dbReference type="Google" id="ProtNLM"/>
    </source>
</evidence>
<feature type="signal peptide" evidence="2">
    <location>
        <begin position="1"/>
        <end position="24"/>
    </location>
</feature>
<keyword evidence="4" id="KW-1185">Reference proteome</keyword>
<name>A0A8J6XIB2_9CYAN</name>
<accession>A0A8J6XIB2</accession>
<gene>
    <name evidence="3" type="ORF">ICL16_03595</name>
</gene>
<evidence type="ECO:0000313" key="4">
    <source>
        <dbReference type="Proteomes" id="UP000629098"/>
    </source>
</evidence>
<protein>
    <recommendedName>
        <fullName evidence="5">PEP-CTERM sorting domain-containing protein</fullName>
    </recommendedName>
</protein>
<reference evidence="3" key="1">
    <citation type="submission" date="2020-09" db="EMBL/GenBank/DDBJ databases">
        <title>Iningainema tapete sp. nov. (Scytonemataceae, Cyanobacteria) from greenhouses in central Florida (USA) produces two types of nodularin with biosynthetic potential for microcystin-LR and anabaenopeptins.</title>
        <authorList>
            <person name="Berthold D.E."/>
            <person name="Lefler F.W."/>
            <person name="Huang I.-S."/>
            <person name="Abdulla H."/>
            <person name="Zimba P.V."/>
            <person name="Laughinghouse H.D. IV."/>
        </authorList>
    </citation>
    <scope>NUCLEOTIDE SEQUENCE</scope>
    <source>
        <strain evidence="3">BLCCT55</strain>
    </source>
</reference>